<dbReference type="RefSeq" id="XP_042616029.1">
    <property type="nucleotide sequence ID" value="XM_042760095.1"/>
</dbReference>
<evidence type="ECO:0000256" key="1">
    <source>
        <dbReference type="ARBA" id="ARBA00022729"/>
    </source>
</evidence>
<dbReference type="GO" id="GO:0007160">
    <property type="term" value="P:cell-matrix adhesion"/>
    <property type="evidence" value="ECO:0007669"/>
    <property type="project" value="TreeGrafter"/>
</dbReference>
<evidence type="ECO:0000256" key="3">
    <source>
        <dbReference type="SAM" id="Phobius"/>
    </source>
</evidence>
<feature type="transmembrane region" description="Helical" evidence="3">
    <location>
        <begin position="1982"/>
        <end position="2003"/>
    </location>
</feature>
<keyword evidence="2" id="KW-0325">Glycoprotein</keyword>
<feature type="domain" description="Stereocilin LRR" evidence="5">
    <location>
        <begin position="927"/>
        <end position="1320"/>
    </location>
</feature>
<gene>
    <name evidence="6" type="primary">LOC109092034</name>
</gene>
<dbReference type="InterPro" id="IPR048992">
    <property type="entry name" value="Stereocilin_LRR"/>
</dbReference>
<evidence type="ECO:0000313" key="6">
    <source>
        <dbReference type="RefSeq" id="XP_042616029.1"/>
    </source>
</evidence>
<feature type="chain" id="PRO_5040262487" evidence="4">
    <location>
        <begin position="24"/>
        <end position="2004"/>
    </location>
</feature>
<dbReference type="PANTHER" id="PTHR23412">
    <property type="entry name" value="STEREOCILIN RELATED"/>
    <property type="match status" value="1"/>
</dbReference>
<dbReference type="Proteomes" id="UP001155660">
    <property type="component" value="Chromosome A7"/>
</dbReference>
<keyword evidence="3" id="KW-0472">Membrane</keyword>
<proteinExistence type="predicted"/>
<dbReference type="KEGG" id="ccar:109092034"/>
<evidence type="ECO:0000256" key="4">
    <source>
        <dbReference type="SAM" id="SignalP"/>
    </source>
</evidence>
<dbReference type="InterPro" id="IPR026664">
    <property type="entry name" value="Stereocilin-rel"/>
</dbReference>
<dbReference type="PANTHER" id="PTHR23412:SF19">
    <property type="entry name" value="STEREOCILIN 1"/>
    <property type="match status" value="1"/>
</dbReference>
<dbReference type="GO" id="GO:0009986">
    <property type="term" value="C:cell surface"/>
    <property type="evidence" value="ECO:0007669"/>
    <property type="project" value="TreeGrafter"/>
</dbReference>
<sequence length="2004" mass="223178">MHQGGSLMLLILSIILGVACVGSIKPSSPKTIIRQSEKSSRSEDEFERNIKVLIENIRSLSKEEQGEEASPNLHQRMSGMSAPLERMATDSTSLDTYLTIFSSLFSIDQTTLIDSFIETLPQALICILADRQPCGWQADLTSTVSSALNEQLLSVISSVKAEACMSTSNLRMADPTVAQLNSLQEMLTNVLSSDLSLYLQSDNFLALWNSFMDMAFPPVMSFMSDVMLSALQTPLDFLKLGLQFGIEIPTLDQSEKCQQGDLKQLIMWGINHNVSWSFGQSLLDMILVPETPPCSFPGPECQATSSIQFGRNGPPSVDIPTSVLTCEQQNLNQLNETLCAAILGAKSQESYVLYQMCRALSTLSQTELTKVWRNMCHIIKNGILPLIEPCSDPGTAQSSRIARSTLSLSELLCDYQNWTIDGATDPALVTMCSENDRAAFILAVCNNAEVMQVLVRNPNNAWVWEFCANTSDSYIVNLYCSYNIWTAETIDPSIVTFCWYNDMERFQFFLCDSMAFFMVVFSTEENNWLKPNCSEPPPQIDINTFVAESCKYSEWKNVQAISPEQISICIQNDEVRFINEVCVDHKFITLLVQNSANAWVQKYCTYSIRNPPTSPPLLNIEVWCNYNKWTNMSVDPSVVALCWQYDQIGFHQNVCCNIPLYDKLSIHVDNQWMIRECSNNDTTSMLEQVCIYSDWSQPTVVNMTDLALCADLDTENFTRNVCANATVFQNLLANLDGTWLLEQCSNLTAPGPGGGAGNGGGLVSFRPAEQCQYSNWALVLPDAALLTLCWEYDQANFISFVCADSSMLTHITQEASSLRVGSLCATYTAPQTTTISGSNETTPQPCLTRELAKRLNWTCSTDFSAVCQPGASQVQGLRVLLRCGIKILQPRLENLMTTEVTSMVKQATNLWVVLLLALEESQITSLRMTENIRLSVLDSVVAYMDNETNFDNKRVLLQCFGKVLTSLMQIGRNMPTNFFLIKEYFRIPLSHLRSVLSAADSIIVREILLYYNRNTATLQLTDDYLHTMVSVLFQIHLPKDISLFSDMGILLALATPSDILSMPLQNNINALSIINFSIKNLSLEQQQAFGRWFSQSMSLPNMTAGSLSVIRDTGNLIAYLPFQSFQYFSPAQLLDGLDVLMSNALTPLKQQFIAQSLTGTFRNLTVDEFRRLGNLSCLAHPSQLMAYAGTEAFSVIKDNIRTCAIQGFSVPSNMISSMVLKSSDLQSPSSLTPQRVSELGPFLPLLGSSVLQQLTSAQLMPALSTLASVPFTPAQASVIIDKISANLSLALPGSEHLSMLGSLVSGVKVETLWTLPTDVLLEALPAISLQTPGLTPPQVNTIISKLWGFSSVSQWMDKVSPLLSSTPLLSVIPQVPLLLIRDTAVHTRLWNTQQAKVLFKEAVVSHSSLSLQEFLSLGILATGVSCTDLRRLFQKLASLSPLRDIMTFLREQPVPLHPSLKKCVFEELYRFDFFTELLGDLGSQIALSLPLSTIKKFPPDKMDSLRKIIIQDPYYFLLLPSIKQAVLVDKMVQRLDMYTGLYTEEEFRSLGIMATFVTDEMFLKLDRSFFVDSLEFLQGFCYSPNKRDLVAKMLEEQWTFGPVKNWTSETLNQVDRFLFFLPKNTIQLIPLDLMSLERIERLFLSQQEWEKGEFGSLCQKPSELFEKQQFVLQFFLGFLRIGRVPYTGLIPSCESLHVTQPAAWTIDSLRNMPQAAFRRCLELIGQDPFFSAYELLMLLTKTKEVYGMPSSFNSSVISQLGRIATQLTLEELASLRLSEIQSISAMGAFNTWTSRQLKLLFSVVLNSTRKTPSQLDSSTFVALGHIVCGIDAPIMRNLNPVEFSKAVLWLGRLNLSCSEQQLQALIGLLSHSLAFGPVSSWGSEVFIEIGAIAAGLPDIAMSALVREQIEGITPLAISLIPAGKFAVVFNQAQIRMFTYDQAIAVTEAQRSALSTVQQTALSMVLNPWEDKPIDFRGMSLGVAMHPSPFFYVSSVLIMLLFSLG</sequence>
<evidence type="ECO:0000259" key="5">
    <source>
        <dbReference type="Pfam" id="PF21058"/>
    </source>
</evidence>
<dbReference type="Pfam" id="PF21058">
    <property type="entry name" value="Stereocilin"/>
    <property type="match status" value="1"/>
</dbReference>
<protein>
    <submittedName>
        <fullName evidence="6">Stereocilin-like</fullName>
    </submittedName>
</protein>
<keyword evidence="3" id="KW-1133">Transmembrane helix</keyword>
<keyword evidence="3" id="KW-0812">Transmembrane</keyword>
<organism evidence="6">
    <name type="scientific">Cyprinus carpio</name>
    <name type="common">Common carp</name>
    <dbReference type="NCBI Taxonomy" id="7962"/>
    <lineage>
        <taxon>Eukaryota</taxon>
        <taxon>Metazoa</taxon>
        <taxon>Chordata</taxon>
        <taxon>Craniata</taxon>
        <taxon>Vertebrata</taxon>
        <taxon>Euteleostomi</taxon>
        <taxon>Actinopterygii</taxon>
        <taxon>Neopterygii</taxon>
        <taxon>Teleostei</taxon>
        <taxon>Ostariophysi</taxon>
        <taxon>Cypriniformes</taxon>
        <taxon>Cyprinidae</taxon>
        <taxon>Cyprininae</taxon>
        <taxon>Cyprinus</taxon>
    </lineage>
</organism>
<dbReference type="GeneID" id="109092034"/>
<evidence type="ECO:0000256" key="2">
    <source>
        <dbReference type="ARBA" id="ARBA00023180"/>
    </source>
</evidence>
<accession>A0A9R0AYG5</accession>
<name>A0A9R0AYG5_CYPCA</name>
<dbReference type="OrthoDB" id="8195838at2759"/>
<reference evidence="6" key="1">
    <citation type="submission" date="2025-08" db="UniProtKB">
        <authorList>
            <consortium name="RefSeq"/>
        </authorList>
    </citation>
    <scope>IDENTIFICATION</scope>
    <source>
        <tissue evidence="6">Muscle</tissue>
    </source>
</reference>
<feature type="signal peptide" evidence="4">
    <location>
        <begin position="1"/>
        <end position="23"/>
    </location>
</feature>
<keyword evidence="1 4" id="KW-0732">Signal</keyword>